<dbReference type="Gene3D" id="3.10.100.10">
    <property type="entry name" value="Mannose-Binding Protein A, subunit A"/>
    <property type="match status" value="1"/>
</dbReference>
<dbReference type="AlphaFoldDB" id="A0A9X3J317"/>
<keyword evidence="7" id="KW-1185">Reference proteome</keyword>
<feature type="chain" id="PRO_5040982622" description="Myxococcus cysteine-rich repeat-containing protein" evidence="5">
    <location>
        <begin position="27"/>
        <end position="346"/>
    </location>
</feature>
<dbReference type="InterPro" id="IPR016187">
    <property type="entry name" value="CTDL_fold"/>
</dbReference>
<proteinExistence type="predicted"/>
<dbReference type="SUPFAM" id="SSF56436">
    <property type="entry name" value="C-type lectin-like"/>
    <property type="match status" value="1"/>
</dbReference>
<dbReference type="InterPro" id="IPR011936">
    <property type="entry name" value="Myxo_disulph_rpt"/>
</dbReference>
<dbReference type="NCBIfam" id="TIGR02232">
    <property type="entry name" value="myxo_disulf_rpt"/>
    <property type="match status" value="1"/>
</dbReference>
<evidence type="ECO:0000256" key="3">
    <source>
        <dbReference type="ARBA" id="ARBA00023157"/>
    </source>
</evidence>
<feature type="compositionally biased region" description="Low complexity" evidence="4">
    <location>
        <begin position="45"/>
        <end position="85"/>
    </location>
</feature>
<evidence type="ECO:0000256" key="4">
    <source>
        <dbReference type="SAM" id="MobiDB-lite"/>
    </source>
</evidence>
<name>A0A9X3J317_9BACT</name>
<evidence type="ECO:0000256" key="1">
    <source>
        <dbReference type="ARBA" id="ARBA00022729"/>
    </source>
</evidence>
<comment type="caution">
    <text evidence="6">The sequence shown here is derived from an EMBL/GenBank/DDBJ whole genome shotgun (WGS) entry which is preliminary data.</text>
</comment>
<evidence type="ECO:0008006" key="8">
    <source>
        <dbReference type="Google" id="ProtNLM"/>
    </source>
</evidence>
<evidence type="ECO:0000256" key="5">
    <source>
        <dbReference type="SAM" id="SignalP"/>
    </source>
</evidence>
<keyword evidence="2" id="KW-0677">Repeat</keyword>
<organism evidence="6 7">
    <name type="scientific">Nannocystis pusilla</name>
    <dbReference type="NCBI Taxonomy" id="889268"/>
    <lineage>
        <taxon>Bacteria</taxon>
        <taxon>Pseudomonadati</taxon>
        <taxon>Myxococcota</taxon>
        <taxon>Polyangia</taxon>
        <taxon>Nannocystales</taxon>
        <taxon>Nannocystaceae</taxon>
        <taxon>Nannocystis</taxon>
    </lineage>
</organism>
<dbReference type="RefSeq" id="WP_267775758.1">
    <property type="nucleotide sequence ID" value="NZ_JAPNKE010000002.1"/>
</dbReference>
<protein>
    <recommendedName>
        <fullName evidence="8">Myxococcus cysteine-rich repeat-containing protein</fullName>
    </recommendedName>
</protein>
<evidence type="ECO:0000313" key="7">
    <source>
        <dbReference type="Proteomes" id="UP001150924"/>
    </source>
</evidence>
<sequence length="346" mass="35761">MLPFVPRLGVALALLLLPGCFNPTGATSTGSTGPGDDSETVADATSTTTSGNTTPPTTLPSMTEPTTTLVTSTDPVTDTDPVTSTMAPPAFCGDGNMDPGELCDDGNTDNTDDCLDSCTKAVCGDGFVHAELEVCDAGLDNAEDAPCTLACQPAACGDKYICPACGEQCDGGVACNDDCTFKQRYVFVTSAVYKGPLVGGLAGADERCAQAAGVSDLLVGRTFVAWLSTSEVSAADRLDKSSVPYVRLDGQTVAINYEDLLDIESPMLVPIDIGENGQMVTGNLSAWTGTQADGLKSNAVEMCGGWMDDQGTGRKGTITSETSTWTDDGTIPCNDSAHLYCFQTIP</sequence>
<feature type="region of interest" description="Disordered" evidence="4">
    <location>
        <begin position="27"/>
        <end position="91"/>
    </location>
</feature>
<keyword evidence="3" id="KW-1015">Disulfide bond</keyword>
<gene>
    <name evidence="6" type="ORF">OV079_43855</name>
</gene>
<accession>A0A9X3J317</accession>
<evidence type="ECO:0000256" key="2">
    <source>
        <dbReference type="ARBA" id="ARBA00022737"/>
    </source>
</evidence>
<keyword evidence="1 5" id="KW-0732">Signal</keyword>
<evidence type="ECO:0000313" key="6">
    <source>
        <dbReference type="EMBL" id="MCY1012359.1"/>
    </source>
</evidence>
<reference evidence="6" key="1">
    <citation type="submission" date="2022-11" db="EMBL/GenBank/DDBJ databases">
        <title>Minimal conservation of predation-associated metabolite biosynthetic gene clusters underscores biosynthetic potential of Myxococcota including descriptions for ten novel species: Archangium lansinium sp. nov., Myxococcus landrumus sp. nov., Nannocystis bai.</title>
        <authorList>
            <person name="Ahearne A."/>
            <person name="Stevens C."/>
            <person name="Phillips K."/>
        </authorList>
    </citation>
    <scope>NUCLEOTIDE SEQUENCE</scope>
    <source>
        <strain evidence="6">Na p29</strain>
    </source>
</reference>
<feature type="signal peptide" evidence="5">
    <location>
        <begin position="1"/>
        <end position="26"/>
    </location>
</feature>
<dbReference type="InterPro" id="IPR016186">
    <property type="entry name" value="C-type_lectin-like/link_sf"/>
</dbReference>
<dbReference type="Proteomes" id="UP001150924">
    <property type="component" value="Unassembled WGS sequence"/>
</dbReference>
<dbReference type="EMBL" id="JAPNKE010000002">
    <property type="protein sequence ID" value="MCY1012359.1"/>
    <property type="molecule type" value="Genomic_DNA"/>
</dbReference>